<evidence type="ECO:0000256" key="2">
    <source>
        <dbReference type="ARBA" id="ARBA00023125"/>
    </source>
</evidence>
<dbReference type="GO" id="GO:0003677">
    <property type="term" value="F:DNA binding"/>
    <property type="evidence" value="ECO:0007669"/>
    <property type="project" value="UniProtKB-KW"/>
</dbReference>
<evidence type="ECO:0000313" key="5">
    <source>
        <dbReference type="EMBL" id="QKJ24951.1"/>
    </source>
</evidence>
<dbReference type="KEGG" id="aqg:HRU87_01735"/>
<dbReference type="EMBL" id="CP054056">
    <property type="protein sequence ID" value="QKJ24951.1"/>
    <property type="molecule type" value="Genomic_DNA"/>
</dbReference>
<organism evidence="5 6">
    <name type="scientific">Aquiluna borgnonia</name>
    <dbReference type="NCBI Taxonomy" id="2499157"/>
    <lineage>
        <taxon>Bacteria</taxon>
        <taxon>Bacillati</taxon>
        <taxon>Actinomycetota</taxon>
        <taxon>Actinomycetes</taxon>
        <taxon>Micrococcales</taxon>
        <taxon>Microbacteriaceae</taxon>
        <taxon>Luna cluster</taxon>
        <taxon>Luna-1 subcluster</taxon>
        <taxon>Aquiluna</taxon>
    </lineage>
</organism>
<keyword evidence="1" id="KW-0805">Transcription regulation</keyword>
<dbReference type="PROSITE" id="PS01081">
    <property type="entry name" value="HTH_TETR_1"/>
    <property type="match status" value="1"/>
</dbReference>
<name>A0A7D4TIL3_9MICO</name>
<evidence type="ECO:0000259" key="4">
    <source>
        <dbReference type="Pfam" id="PF00440"/>
    </source>
</evidence>
<dbReference type="Proteomes" id="UP000501003">
    <property type="component" value="Chromosome"/>
</dbReference>
<dbReference type="AlphaFoldDB" id="A0A7D4TIL3"/>
<accession>A0A7D4TIL3</accession>
<proteinExistence type="predicted"/>
<dbReference type="Pfam" id="PF00440">
    <property type="entry name" value="TetR_N"/>
    <property type="match status" value="1"/>
</dbReference>
<dbReference type="InterPro" id="IPR023772">
    <property type="entry name" value="DNA-bd_HTH_TetR-type_CS"/>
</dbReference>
<sequence>MARPRKFNEGDVIALAGQTFAKLGFHGTSIDDLLLSTNLQRGSLYQAFGSKLGLFKIVLASALNEGWEQRDLSLNLMIVAIRDLAGEDRDIRNLCVEAIEKTFNDSTLDAAKTFGMQLLKNLEETHAKL</sequence>
<feature type="domain" description="HTH tetR-type" evidence="4">
    <location>
        <begin position="14"/>
        <end position="56"/>
    </location>
</feature>
<dbReference type="Gene3D" id="1.10.10.60">
    <property type="entry name" value="Homeodomain-like"/>
    <property type="match status" value="1"/>
</dbReference>
<keyword evidence="6" id="KW-1185">Reference proteome</keyword>
<evidence type="ECO:0000313" key="6">
    <source>
        <dbReference type="Proteomes" id="UP000501003"/>
    </source>
</evidence>
<dbReference type="RefSeq" id="WP_173493248.1">
    <property type="nucleotide sequence ID" value="NZ_CP054056.1"/>
</dbReference>
<dbReference type="PANTHER" id="PTHR47506">
    <property type="entry name" value="TRANSCRIPTIONAL REGULATORY PROTEIN"/>
    <property type="match status" value="1"/>
</dbReference>
<dbReference type="InterPro" id="IPR009057">
    <property type="entry name" value="Homeodomain-like_sf"/>
</dbReference>
<dbReference type="PANTHER" id="PTHR47506:SF1">
    <property type="entry name" value="HTH-TYPE TRANSCRIPTIONAL REGULATOR YJDC"/>
    <property type="match status" value="1"/>
</dbReference>
<evidence type="ECO:0000256" key="1">
    <source>
        <dbReference type="ARBA" id="ARBA00023015"/>
    </source>
</evidence>
<dbReference type="InterPro" id="IPR001647">
    <property type="entry name" value="HTH_TetR"/>
</dbReference>
<reference evidence="5 6" key="1">
    <citation type="submission" date="2020-05" db="EMBL/GenBank/DDBJ databases">
        <title>Aquirufa sp. strain 15G-AUS-rot a new Aquirufa species.</title>
        <authorList>
            <person name="Pitt A."/>
            <person name="Hahn M.W."/>
        </authorList>
    </citation>
    <scope>NUCLEOTIDE SEQUENCE [LARGE SCALE GENOMIC DNA]</scope>
    <source>
        <strain evidence="5 6">15G-AUS-rot</strain>
    </source>
</reference>
<keyword evidence="3" id="KW-0804">Transcription</keyword>
<evidence type="ECO:0000256" key="3">
    <source>
        <dbReference type="ARBA" id="ARBA00023163"/>
    </source>
</evidence>
<dbReference type="SUPFAM" id="SSF46689">
    <property type="entry name" value="Homeodomain-like"/>
    <property type="match status" value="1"/>
</dbReference>
<protein>
    <submittedName>
        <fullName evidence="5">TetR family transcriptional regulator</fullName>
    </submittedName>
</protein>
<keyword evidence="2" id="KW-0238">DNA-binding</keyword>
<gene>
    <name evidence="5" type="ORF">HRU87_01735</name>
</gene>